<feature type="region of interest" description="Disordered" evidence="1">
    <location>
        <begin position="106"/>
        <end position="136"/>
    </location>
</feature>
<feature type="region of interest" description="Disordered" evidence="1">
    <location>
        <begin position="150"/>
        <end position="179"/>
    </location>
</feature>
<dbReference type="EMBL" id="CAWUPB010001168">
    <property type="protein sequence ID" value="CAK7345751.1"/>
    <property type="molecule type" value="Genomic_DNA"/>
</dbReference>
<sequence>MGCCFSCKSSSEFNNVRVVHLNGHVQEFENPVPVSQVTTGQLPCKNLVFTAAQLLSTASKPLKPDAQLETGQLYFLLPCSILQPDVSPVDFLALVKRLSSIAKSGRCTGQSKAKSDKSSGTSSLGQSNSMCRTQARRTWKPVLDTIREKSFNRRSESELRETDFETPKSSFRVNGGKYG</sequence>
<dbReference type="AlphaFoldDB" id="A0AAV1S5D3"/>
<comment type="caution">
    <text evidence="2">The sequence shown here is derived from an EMBL/GenBank/DDBJ whole genome shotgun (WGS) entry which is preliminary data.</text>
</comment>
<feature type="compositionally biased region" description="Basic and acidic residues" evidence="1">
    <location>
        <begin position="150"/>
        <end position="166"/>
    </location>
</feature>
<proteinExistence type="predicted"/>
<reference evidence="2 3" key="1">
    <citation type="submission" date="2024-01" db="EMBL/GenBank/DDBJ databases">
        <authorList>
            <person name="Waweru B."/>
        </authorList>
    </citation>
    <scope>NUCLEOTIDE SEQUENCE [LARGE SCALE GENOMIC DNA]</scope>
</reference>
<protein>
    <submittedName>
        <fullName evidence="2">Uncharacterized protein</fullName>
    </submittedName>
</protein>
<feature type="compositionally biased region" description="Low complexity" evidence="1">
    <location>
        <begin position="118"/>
        <end position="129"/>
    </location>
</feature>
<evidence type="ECO:0000256" key="1">
    <source>
        <dbReference type="SAM" id="MobiDB-lite"/>
    </source>
</evidence>
<keyword evidence="3" id="KW-1185">Reference proteome</keyword>
<dbReference type="Proteomes" id="UP001314170">
    <property type="component" value="Unassembled WGS sequence"/>
</dbReference>
<dbReference type="InterPro" id="IPR025322">
    <property type="entry name" value="PADRE_dom"/>
</dbReference>
<organism evidence="2 3">
    <name type="scientific">Dovyalis caffra</name>
    <dbReference type="NCBI Taxonomy" id="77055"/>
    <lineage>
        <taxon>Eukaryota</taxon>
        <taxon>Viridiplantae</taxon>
        <taxon>Streptophyta</taxon>
        <taxon>Embryophyta</taxon>
        <taxon>Tracheophyta</taxon>
        <taxon>Spermatophyta</taxon>
        <taxon>Magnoliopsida</taxon>
        <taxon>eudicotyledons</taxon>
        <taxon>Gunneridae</taxon>
        <taxon>Pentapetalae</taxon>
        <taxon>rosids</taxon>
        <taxon>fabids</taxon>
        <taxon>Malpighiales</taxon>
        <taxon>Salicaceae</taxon>
        <taxon>Flacourtieae</taxon>
        <taxon>Dovyalis</taxon>
    </lineage>
</organism>
<accession>A0AAV1S5D3</accession>
<dbReference type="Pfam" id="PF14009">
    <property type="entry name" value="PADRE"/>
    <property type="match status" value="1"/>
</dbReference>
<evidence type="ECO:0000313" key="2">
    <source>
        <dbReference type="EMBL" id="CAK7345751.1"/>
    </source>
</evidence>
<gene>
    <name evidence="2" type="ORF">DCAF_LOCUS18410</name>
</gene>
<evidence type="ECO:0000313" key="3">
    <source>
        <dbReference type="Proteomes" id="UP001314170"/>
    </source>
</evidence>
<name>A0AAV1S5D3_9ROSI</name>
<dbReference type="PANTHER" id="PTHR33052">
    <property type="entry name" value="DUF4228 DOMAIN PROTEIN-RELATED"/>
    <property type="match status" value="1"/>
</dbReference>